<dbReference type="KEGG" id="erl:AOC36_09535"/>
<name>A0A109UHG8_9FIRM</name>
<evidence type="ECO:0000256" key="1">
    <source>
        <dbReference type="SAM" id="MobiDB-lite"/>
    </source>
</evidence>
<dbReference type="OrthoDB" id="2041935at2"/>
<accession>A0A109UHG8</accession>
<evidence type="ECO:0000313" key="2">
    <source>
        <dbReference type="EMBL" id="AMC94215.1"/>
    </source>
</evidence>
<sequence>MTKAKTTTPDKILLGYGIVEIDGSPVGLTRGGSTFNVERTFRNIEADGDRGPVKGRIAFDSETAKLVVNALEIFDIDTIKTVYAAMGKDTNVLSSKPSISEDDYHQVVWRGKTHDGSEVVIELPQAISLSNLDFTFEDKNEVVPALEFTATYKEDSRDESSYSITFGSTTPDEG</sequence>
<evidence type="ECO:0000313" key="3">
    <source>
        <dbReference type="Proteomes" id="UP000063781"/>
    </source>
</evidence>
<reference evidence="2 3" key="1">
    <citation type="submission" date="2015-10" db="EMBL/GenBank/DDBJ databases">
        <title>Erysipelothrix larvae sp. LV19 isolated from the larval gut of the rhinoceros beetle, Trypoxylus dichotomus.</title>
        <authorList>
            <person name="Lim S."/>
            <person name="Kim B.-C."/>
        </authorList>
    </citation>
    <scope>NUCLEOTIDE SEQUENCE [LARGE SCALE GENOMIC DNA]</scope>
    <source>
        <strain evidence="2 3">LV19</strain>
    </source>
</reference>
<keyword evidence="3" id="KW-1185">Reference proteome</keyword>
<feature type="region of interest" description="Disordered" evidence="1">
    <location>
        <begin position="155"/>
        <end position="174"/>
    </location>
</feature>
<protein>
    <recommendedName>
        <fullName evidence="4">Phage tail protein</fullName>
    </recommendedName>
</protein>
<feature type="compositionally biased region" description="Polar residues" evidence="1">
    <location>
        <begin position="161"/>
        <end position="174"/>
    </location>
</feature>
<gene>
    <name evidence="2" type="ORF">AOC36_09535</name>
</gene>
<dbReference type="Proteomes" id="UP000063781">
    <property type="component" value="Chromosome"/>
</dbReference>
<dbReference type="AlphaFoldDB" id="A0A109UHG8"/>
<dbReference type="RefSeq" id="WP_067633688.1">
    <property type="nucleotide sequence ID" value="NZ_CP013213.1"/>
</dbReference>
<evidence type="ECO:0008006" key="4">
    <source>
        <dbReference type="Google" id="ProtNLM"/>
    </source>
</evidence>
<organism evidence="2 3">
    <name type="scientific">Erysipelothrix larvae</name>
    <dbReference type="NCBI Taxonomy" id="1514105"/>
    <lineage>
        <taxon>Bacteria</taxon>
        <taxon>Bacillati</taxon>
        <taxon>Bacillota</taxon>
        <taxon>Erysipelotrichia</taxon>
        <taxon>Erysipelotrichales</taxon>
        <taxon>Erysipelotrichaceae</taxon>
        <taxon>Erysipelothrix</taxon>
    </lineage>
</organism>
<proteinExistence type="predicted"/>
<dbReference type="EMBL" id="CP013213">
    <property type="protein sequence ID" value="AMC94215.1"/>
    <property type="molecule type" value="Genomic_DNA"/>
</dbReference>
<dbReference type="STRING" id="1514105.AOC36_09535"/>